<feature type="region of interest" description="Disordered" evidence="1">
    <location>
        <begin position="29"/>
        <end position="72"/>
    </location>
</feature>
<sequence length="72" mass="7274">MQSPPVRSSASRPFAASLAFALGLLIGPGCGDNPQRDAGTIDISASKKVAEEKGVTGPGNRGDVRGGRPGLR</sequence>
<proteinExistence type="predicted"/>
<gene>
    <name evidence="2" type="ORF">ElP_67100</name>
</gene>
<organism evidence="2 3">
    <name type="scientific">Tautonia plasticadhaerens</name>
    <dbReference type="NCBI Taxonomy" id="2527974"/>
    <lineage>
        <taxon>Bacteria</taxon>
        <taxon>Pseudomonadati</taxon>
        <taxon>Planctomycetota</taxon>
        <taxon>Planctomycetia</taxon>
        <taxon>Isosphaerales</taxon>
        <taxon>Isosphaeraceae</taxon>
        <taxon>Tautonia</taxon>
    </lineage>
</organism>
<keyword evidence="3" id="KW-1185">Reference proteome</keyword>
<protein>
    <submittedName>
        <fullName evidence="2">Uncharacterized protein</fullName>
    </submittedName>
</protein>
<dbReference type="Proteomes" id="UP000317835">
    <property type="component" value="Chromosome"/>
</dbReference>
<evidence type="ECO:0000256" key="1">
    <source>
        <dbReference type="SAM" id="MobiDB-lite"/>
    </source>
</evidence>
<dbReference type="EMBL" id="CP036426">
    <property type="protein sequence ID" value="QDV38753.1"/>
    <property type="molecule type" value="Genomic_DNA"/>
</dbReference>
<dbReference type="AlphaFoldDB" id="A0A518HD48"/>
<accession>A0A518HD48</accession>
<evidence type="ECO:0000313" key="2">
    <source>
        <dbReference type="EMBL" id="QDV38753.1"/>
    </source>
</evidence>
<evidence type="ECO:0000313" key="3">
    <source>
        <dbReference type="Proteomes" id="UP000317835"/>
    </source>
</evidence>
<dbReference type="KEGG" id="tpla:ElP_67100"/>
<name>A0A518HD48_9BACT</name>
<reference evidence="2 3" key="1">
    <citation type="submission" date="2019-02" db="EMBL/GenBank/DDBJ databases">
        <title>Deep-cultivation of Planctomycetes and their phenomic and genomic characterization uncovers novel biology.</title>
        <authorList>
            <person name="Wiegand S."/>
            <person name="Jogler M."/>
            <person name="Boedeker C."/>
            <person name="Pinto D."/>
            <person name="Vollmers J."/>
            <person name="Rivas-Marin E."/>
            <person name="Kohn T."/>
            <person name="Peeters S.H."/>
            <person name="Heuer A."/>
            <person name="Rast P."/>
            <person name="Oberbeckmann S."/>
            <person name="Bunk B."/>
            <person name="Jeske O."/>
            <person name="Meyerdierks A."/>
            <person name="Storesund J.E."/>
            <person name="Kallscheuer N."/>
            <person name="Luecker S."/>
            <person name="Lage O.M."/>
            <person name="Pohl T."/>
            <person name="Merkel B.J."/>
            <person name="Hornburger P."/>
            <person name="Mueller R.-W."/>
            <person name="Bruemmer F."/>
            <person name="Labrenz M."/>
            <person name="Spormann A.M."/>
            <person name="Op den Camp H."/>
            <person name="Overmann J."/>
            <person name="Amann R."/>
            <person name="Jetten M.S.M."/>
            <person name="Mascher T."/>
            <person name="Medema M.H."/>
            <person name="Devos D.P."/>
            <person name="Kaster A.-K."/>
            <person name="Ovreas L."/>
            <person name="Rohde M."/>
            <person name="Galperin M.Y."/>
            <person name="Jogler C."/>
        </authorList>
    </citation>
    <scope>NUCLEOTIDE SEQUENCE [LARGE SCALE GENOMIC DNA]</scope>
    <source>
        <strain evidence="2 3">ElP</strain>
    </source>
</reference>